<keyword evidence="5 6" id="KW-0378">Hydrolase</keyword>
<dbReference type="PRINTS" id="PR00112">
    <property type="entry name" value="ACYLPHPHTASE"/>
</dbReference>
<dbReference type="NCBIfam" id="NF010997">
    <property type="entry name" value="PRK14422.1"/>
    <property type="match status" value="1"/>
</dbReference>
<reference evidence="11" key="1">
    <citation type="journal article" date="2019" name="Int. J. Syst. Evol. Microbiol.">
        <title>The Global Catalogue of Microorganisms (GCM) 10K type strain sequencing project: providing services to taxonomists for standard genome sequencing and annotation.</title>
        <authorList>
            <consortium name="The Broad Institute Genomics Platform"/>
            <consortium name="The Broad Institute Genome Sequencing Center for Infectious Disease"/>
            <person name="Wu L."/>
            <person name="Ma J."/>
        </authorList>
    </citation>
    <scope>NUCLEOTIDE SEQUENCE [LARGE SCALE GENOMIC DNA]</scope>
    <source>
        <strain evidence="11">JCM 3106</strain>
    </source>
</reference>
<dbReference type="InterPro" id="IPR017968">
    <property type="entry name" value="Acylphosphatase_CS"/>
</dbReference>
<dbReference type="PROSITE" id="PS51160">
    <property type="entry name" value="ACYLPHOSPHATASE_3"/>
    <property type="match status" value="1"/>
</dbReference>
<dbReference type="InterPro" id="IPR020456">
    <property type="entry name" value="Acylphosphatase"/>
</dbReference>
<dbReference type="PANTHER" id="PTHR47268">
    <property type="entry name" value="ACYLPHOSPHATASE"/>
    <property type="match status" value="1"/>
</dbReference>
<evidence type="ECO:0000256" key="6">
    <source>
        <dbReference type="RuleBase" id="RU000553"/>
    </source>
</evidence>
<dbReference type="Proteomes" id="UP001499930">
    <property type="component" value="Unassembled WGS sequence"/>
</dbReference>
<protein>
    <recommendedName>
        <fullName evidence="3 5">Acylphosphatase</fullName>
        <ecNumber evidence="2 5">3.6.1.7</ecNumber>
    </recommendedName>
</protein>
<name>A0ABP6KEH5_9ACTN</name>
<organism evidence="10 11">
    <name type="scientific">Streptosporangium longisporum</name>
    <dbReference type="NCBI Taxonomy" id="46187"/>
    <lineage>
        <taxon>Bacteria</taxon>
        <taxon>Bacillati</taxon>
        <taxon>Actinomycetota</taxon>
        <taxon>Actinomycetes</taxon>
        <taxon>Streptosporangiales</taxon>
        <taxon>Streptosporangiaceae</taxon>
        <taxon>Streptosporangium</taxon>
    </lineage>
</organism>
<evidence type="ECO:0000256" key="7">
    <source>
        <dbReference type="RuleBase" id="RU004168"/>
    </source>
</evidence>
<evidence type="ECO:0000256" key="5">
    <source>
        <dbReference type="PROSITE-ProRule" id="PRU00520"/>
    </source>
</evidence>
<evidence type="ECO:0000259" key="9">
    <source>
        <dbReference type="PROSITE" id="PS51160"/>
    </source>
</evidence>
<comment type="catalytic activity">
    <reaction evidence="4 5 6">
        <text>an acyl phosphate + H2O = a carboxylate + phosphate + H(+)</text>
        <dbReference type="Rhea" id="RHEA:14965"/>
        <dbReference type="ChEBI" id="CHEBI:15377"/>
        <dbReference type="ChEBI" id="CHEBI:15378"/>
        <dbReference type="ChEBI" id="CHEBI:29067"/>
        <dbReference type="ChEBI" id="CHEBI:43474"/>
        <dbReference type="ChEBI" id="CHEBI:59918"/>
        <dbReference type="EC" id="3.6.1.7"/>
    </reaction>
</comment>
<dbReference type="PROSITE" id="PS00150">
    <property type="entry name" value="ACYLPHOSPHATASE_1"/>
    <property type="match status" value="1"/>
</dbReference>
<evidence type="ECO:0000256" key="2">
    <source>
        <dbReference type="ARBA" id="ARBA00012150"/>
    </source>
</evidence>
<evidence type="ECO:0000256" key="3">
    <source>
        <dbReference type="ARBA" id="ARBA00015991"/>
    </source>
</evidence>
<dbReference type="PROSITE" id="PS00151">
    <property type="entry name" value="ACYLPHOSPHATASE_2"/>
    <property type="match status" value="1"/>
</dbReference>
<feature type="region of interest" description="Disordered" evidence="8">
    <location>
        <begin position="1"/>
        <end position="54"/>
    </location>
</feature>
<proteinExistence type="inferred from homology"/>
<accession>A0ABP6KEH5</accession>
<feature type="active site" evidence="5">
    <location>
        <position position="72"/>
    </location>
</feature>
<dbReference type="Gene3D" id="3.30.70.100">
    <property type="match status" value="1"/>
</dbReference>
<dbReference type="Pfam" id="PF00708">
    <property type="entry name" value="Acylphosphatase"/>
    <property type="match status" value="1"/>
</dbReference>
<dbReference type="EC" id="3.6.1.7" evidence="2 5"/>
<dbReference type="EMBL" id="BAAAWD010000007">
    <property type="protein sequence ID" value="GAA3005570.1"/>
    <property type="molecule type" value="Genomic_DNA"/>
</dbReference>
<evidence type="ECO:0000256" key="1">
    <source>
        <dbReference type="ARBA" id="ARBA00005614"/>
    </source>
</evidence>
<evidence type="ECO:0000313" key="10">
    <source>
        <dbReference type="EMBL" id="GAA3005570.1"/>
    </source>
</evidence>
<evidence type="ECO:0000256" key="8">
    <source>
        <dbReference type="SAM" id="MobiDB-lite"/>
    </source>
</evidence>
<comment type="caution">
    <text evidence="10">The sequence shown here is derived from an EMBL/GenBank/DDBJ whole genome shotgun (WGS) entry which is preliminary data.</text>
</comment>
<gene>
    <name evidence="10" type="ORF">GCM10017559_29120</name>
</gene>
<evidence type="ECO:0000256" key="4">
    <source>
        <dbReference type="ARBA" id="ARBA00047645"/>
    </source>
</evidence>
<sequence length="143" mass="15162">MTGTGAAREAAVTRASEAGMPGINAHEGDTPETGVPETDAPDGDTPGAGPEGARRVRLTAWVRGRVQGVGFRWWTRSRALELGLTGWARNTADGRVEVVAQGTRRACEDLLGLLRGGDTPGRVDVVVERWSEPKGSPEGFVER</sequence>
<evidence type="ECO:0000313" key="11">
    <source>
        <dbReference type="Proteomes" id="UP001499930"/>
    </source>
</evidence>
<dbReference type="PANTHER" id="PTHR47268:SF4">
    <property type="entry name" value="ACYLPHOSPHATASE"/>
    <property type="match status" value="1"/>
</dbReference>
<feature type="domain" description="Acylphosphatase-like" evidence="9">
    <location>
        <begin position="57"/>
        <end position="143"/>
    </location>
</feature>
<comment type="similarity">
    <text evidence="1 7">Belongs to the acylphosphatase family.</text>
</comment>
<dbReference type="InterPro" id="IPR001792">
    <property type="entry name" value="Acylphosphatase-like_dom"/>
</dbReference>
<keyword evidence="11" id="KW-1185">Reference proteome</keyword>
<dbReference type="InterPro" id="IPR036046">
    <property type="entry name" value="Acylphosphatase-like_dom_sf"/>
</dbReference>
<dbReference type="SUPFAM" id="SSF54975">
    <property type="entry name" value="Acylphosphatase/BLUF domain-like"/>
    <property type="match status" value="1"/>
</dbReference>
<feature type="active site" evidence="5">
    <location>
        <position position="90"/>
    </location>
</feature>